<feature type="DNA-binding region" description="H-T-H motif" evidence="2">
    <location>
        <begin position="44"/>
        <end position="63"/>
    </location>
</feature>
<organism evidence="4 5">
    <name type="scientific">Rugosimonospora africana</name>
    <dbReference type="NCBI Taxonomy" id="556532"/>
    <lineage>
        <taxon>Bacteria</taxon>
        <taxon>Bacillati</taxon>
        <taxon>Actinomycetota</taxon>
        <taxon>Actinomycetes</taxon>
        <taxon>Micromonosporales</taxon>
        <taxon>Micromonosporaceae</taxon>
        <taxon>Rugosimonospora</taxon>
    </lineage>
</organism>
<protein>
    <submittedName>
        <fullName evidence="4">TetR family transcriptional regulator</fullName>
    </submittedName>
</protein>
<evidence type="ECO:0000313" key="4">
    <source>
        <dbReference type="EMBL" id="GIH18194.1"/>
    </source>
</evidence>
<dbReference type="InterPro" id="IPR001647">
    <property type="entry name" value="HTH_TetR"/>
</dbReference>
<sequence>MFVPGHPDGMLTRTPQRERSRATQLRLLEATVDCLVEHGWSGTTTTLIAQKAGVSRGAQLHHYPTKAALVLAAVEHLAQRRAEEIRAEALRLPPGRIDQVIDLLASAFTGPLYVAALEVWVAGRTEPELRQALEPLEARVGRDLYRLTVDLLGADDSRPPVREAVQATLDLLRGLGVANLLSDDSARRQTIIAGWTRQLAAVLDPRP</sequence>
<keyword evidence="1 2" id="KW-0238">DNA-binding</keyword>
<comment type="caution">
    <text evidence="4">The sequence shown here is derived from an EMBL/GenBank/DDBJ whole genome shotgun (WGS) entry which is preliminary data.</text>
</comment>
<dbReference type="Proteomes" id="UP000642748">
    <property type="component" value="Unassembled WGS sequence"/>
</dbReference>
<dbReference type="PANTHER" id="PTHR30055:SF226">
    <property type="entry name" value="HTH-TYPE TRANSCRIPTIONAL REGULATOR PKSA"/>
    <property type="match status" value="1"/>
</dbReference>
<gene>
    <name evidence="4" type="ORF">Raf01_63660</name>
</gene>
<accession>A0A8J3QXN0</accession>
<name>A0A8J3QXN0_9ACTN</name>
<evidence type="ECO:0000256" key="2">
    <source>
        <dbReference type="PROSITE-ProRule" id="PRU00335"/>
    </source>
</evidence>
<dbReference type="InterPro" id="IPR009057">
    <property type="entry name" value="Homeodomain-like_sf"/>
</dbReference>
<dbReference type="PROSITE" id="PS50977">
    <property type="entry name" value="HTH_TETR_2"/>
    <property type="match status" value="1"/>
</dbReference>
<dbReference type="Pfam" id="PF00440">
    <property type="entry name" value="TetR_N"/>
    <property type="match status" value="1"/>
</dbReference>
<feature type="domain" description="HTH tetR-type" evidence="3">
    <location>
        <begin position="21"/>
        <end position="81"/>
    </location>
</feature>
<dbReference type="GO" id="GO:0003700">
    <property type="term" value="F:DNA-binding transcription factor activity"/>
    <property type="evidence" value="ECO:0007669"/>
    <property type="project" value="TreeGrafter"/>
</dbReference>
<evidence type="ECO:0000313" key="5">
    <source>
        <dbReference type="Proteomes" id="UP000642748"/>
    </source>
</evidence>
<dbReference type="Gene3D" id="1.10.357.10">
    <property type="entry name" value="Tetracycline Repressor, domain 2"/>
    <property type="match status" value="1"/>
</dbReference>
<evidence type="ECO:0000256" key="1">
    <source>
        <dbReference type="ARBA" id="ARBA00023125"/>
    </source>
</evidence>
<dbReference type="PRINTS" id="PR00455">
    <property type="entry name" value="HTHTETR"/>
</dbReference>
<proteinExistence type="predicted"/>
<reference evidence="4" key="1">
    <citation type="submission" date="2021-01" db="EMBL/GenBank/DDBJ databases">
        <title>Whole genome shotgun sequence of Rugosimonospora africana NBRC 104875.</title>
        <authorList>
            <person name="Komaki H."/>
            <person name="Tamura T."/>
        </authorList>
    </citation>
    <scope>NUCLEOTIDE SEQUENCE</scope>
    <source>
        <strain evidence="4">NBRC 104875</strain>
    </source>
</reference>
<evidence type="ECO:0000259" key="3">
    <source>
        <dbReference type="PROSITE" id="PS50977"/>
    </source>
</evidence>
<dbReference type="SUPFAM" id="SSF46689">
    <property type="entry name" value="Homeodomain-like"/>
    <property type="match status" value="1"/>
</dbReference>
<dbReference type="InterPro" id="IPR050109">
    <property type="entry name" value="HTH-type_TetR-like_transc_reg"/>
</dbReference>
<dbReference type="GO" id="GO:0000976">
    <property type="term" value="F:transcription cis-regulatory region binding"/>
    <property type="evidence" value="ECO:0007669"/>
    <property type="project" value="TreeGrafter"/>
</dbReference>
<dbReference type="AlphaFoldDB" id="A0A8J3QXN0"/>
<keyword evidence="5" id="KW-1185">Reference proteome</keyword>
<dbReference type="PANTHER" id="PTHR30055">
    <property type="entry name" value="HTH-TYPE TRANSCRIPTIONAL REGULATOR RUTR"/>
    <property type="match status" value="1"/>
</dbReference>
<dbReference type="EMBL" id="BONZ01000064">
    <property type="protein sequence ID" value="GIH18194.1"/>
    <property type="molecule type" value="Genomic_DNA"/>
</dbReference>